<sequence length="144" mass="16173">MKKILMIIFTAIFMGMSLLAGGCGDSQPKQLTPAEQLEKDKGAIIYTVQQYVKQNLKDPDSADFKQDDTAQLENYNGKNLALVIGSVRATNSFNAHLLQKYVVVVDRDAQKVIEYGLGNQMIIDTKEGQDFMQHIINKHKQQQP</sequence>
<dbReference type="AlphaFoldDB" id="A0A1G9QGT7"/>
<dbReference type="EMBL" id="FNHQ01000001">
    <property type="protein sequence ID" value="SDM10203.1"/>
    <property type="molecule type" value="Genomic_DNA"/>
</dbReference>
<proteinExistence type="predicted"/>
<feature type="signal peptide" evidence="1">
    <location>
        <begin position="1"/>
        <end position="20"/>
    </location>
</feature>
<organism evidence="2 3">
    <name type="scientific">Megasphaera paucivorans</name>
    <dbReference type="NCBI Taxonomy" id="349095"/>
    <lineage>
        <taxon>Bacteria</taxon>
        <taxon>Bacillati</taxon>
        <taxon>Bacillota</taxon>
        <taxon>Negativicutes</taxon>
        <taxon>Veillonellales</taxon>
        <taxon>Veillonellaceae</taxon>
        <taxon>Megasphaera</taxon>
    </lineage>
</organism>
<accession>A0A1G9QGT7</accession>
<keyword evidence="1" id="KW-0732">Signal</keyword>
<dbReference type="RefSeq" id="WP_091647437.1">
    <property type="nucleotide sequence ID" value="NZ_FNHQ01000001.1"/>
</dbReference>
<feature type="chain" id="PRO_5038697108" description="Lipoprotein" evidence="1">
    <location>
        <begin position="21"/>
        <end position="144"/>
    </location>
</feature>
<evidence type="ECO:0000313" key="3">
    <source>
        <dbReference type="Proteomes" id="UP000199309"/>
    </source>
</evidence>
<dbReference type="PROSITE" id="PS51257">
    <property type="entry name" value="PROKAR_LIPOPROTEIN"/>
    <property type="match status" value="1"/>
</dbReference>
<dbReference type="STRING" id="349095.SAMN05660299_00234"/>
<evidence type="ECO:0008006" key="4">
    <source>
        <dbReference type="Google" id="ProtNLM"/>
    </source>
</evidence>
<protein>
    <recommendedName>
        <fullName evidence="4">Lipoprotein</fullName>
    </recommendedName>
</protein>
<evidence type="ECO:0000313" key="2">
    <source>
        <dbReference type="EMBL" id="SDM10203.1"/>
    </source>
</evidence>
<evidence type="ECO:0000256" key="1">
    <source>
        <dbReference type="SAM" id="SignalP"/>
    </source>
</evidence>
<dbReference type="Proteomes" id="UP000199309">
    <property type="component" value="Unassembled WGS sequence"/>
</dbReference>
<keyword evidence="3" id="KW-1185">Reference proteome</keyword>
<reference evidence="2 3" key="1">
    <citation type="submission" date="2016-10" db="EMBL/GenBank/DDBJ databases">
        <authorList>
            <person name="de Groot N.N."/>
        </authorList>
    </citation>
    <scope>NUCLEOTIDE SEQUENCE [LARGE SCALE GENOMIC DNA]</scope>
    <source>
        <strain evidence="2 3">DSM 16981</strain>
    </source>
</reference>
<dbReference type="OrthoDB" id="179400at2"/>
<gene>
    <name evidence="2" type="ORF">SAMN05660299_00234</name>
</gene>
<name>A0A1G9QGT7_9FIRM</name>